<dbReference type="CDD" id="cd13632">
    <property type="entry name" value="PBP2_Aa-PDT_like"/>
    <property type="match status" value="1"/>
</dbReference>
<dbReference type="CDD" id="cd04905">
    <property type="entry name" value="ACT_CM-PDT"/>
    <property type="match status" value="1"/>
</dbReference>
<keyword evidence="5" id="KW-0057">Aromatic amino acid biosynthesis</keyword>
<keyword evidence="7 12" id="KW-0456">Lyase</keyword>
<reference evidence="12 13" key="1">
    <citation type="submission" date="2019-06" db="EMBL/GenBank/DDBJ databases">
        <authorList>
            <person name="Li J."/>
        </authorList>
    </citation>
    <scope>NUCLEOTIDE SEQUENCE [LARGE SCALE GENOMIC DNA]</scope>
    <source>
        <strain evidence="12 13">LMG 28165</strain>
    </source>
</reference>
<evidence type="ECO:0000256" key="5">
    <source>
        <dbReference type="ARBA" id="ARBA00023141"/>
    </source>
</evidence>
<evidence type="ECO:0000256" key="4">
    <source>
        <dbReference type="ARBA" id="ARBA00022605"/>
    </source>
</evidence>
<feature type="site" description="Essential for prephenate dehydratase activity" evidence="9">
    <location>
        <position position="180"/>
    </location>
</feature>
<dbReference type="PROSITE" id="PS51171">
    <property type="entry name" value="PREPHENATE_DEHYDR_3"/>
    <property type="match status" value="1"/>
</dbReference>
<sequence length="312" mass="33540">MQTTVAYLGPEGTFTETALLAFTEAGAFSHEVRPLPVNSPAEALDAVRAGEAEYAVVAIENSVDGAVTGTYDALVDGGHDVQIFYEHEVDIAFSVMTRPDTAPEKIRTLTTHPIAYQQIRHWLKDNLPGVEFVAASSNAAAARMVAEGKADAAAAPARAADIYGLTEIARGVADERGARTRFVVVGKRAQPTPRTGNDTTLVVFTLNNEPGTLGAALQDFSLRGINLSRIASRPTVSEPGSYLFYVDFVGHIDDQPLAEALRALWLRSQDIAFLGSWPSARPRDTDSEFAATLQRLDQANAWVEQARRGGAD</sequence>
<dbReference type="InterPro" id="IPR018528">
    <property type="entry name" value="Preph_deHydtase_CS"/>
</dbReference>
<evidence type="ECO:0000256" key="1">
    <source>
        <dbReference type="ARBA" id="ARBA00004741"/>
    </source>
</evidence>
<keyword evidence="13" id="KW-1185">Reference proteome</keyword>
<dbReference type="Proteomes" id="UP000312032">
    <property type="component" value="Unassembled WGS sequence"/>
</dbReference>
<gene>
    <name evidence="12" type="primary">pheA</name>
    <name evidence="12" type="ORF">FHE74_09590</name>
</gene>
<dbReference type="PROSITE" id="PS51671">
    <property type="entry name" value="ACT"/>
    <property type="match status" value="1"/>
</dbReference>
<dbReference type="NCBIfam" id="NF008865">
    <property type="entry name" value="PRK11898.1"/>
    <property type="match status" value="1"/>
</dbReference>
<dbReference type="SUPFAM" id="SSF53850">
    <property type="entry name" value="Periplasmic binding protein-like II"/>
    <property type="match status" value="1"/>
</dbReference>
<dbReference type="PANTHER" id="PTHR21022:SF19">
    <property type="entry name" value="PREPHENATE DEHYDRATASE-RELATED"/>
    <property type="match status" value="1"/>
</dbReference>
<comment type="caution">
    <text evidence="12">The sequence shown here is derived from an EMBL/GenBank/DDBJ whole genome shotgun (WGS) entry which is preliminary data.</text>
</comment>
<dbReference type="Pfam" id="PF01842">
    <property type="entry name" value="ACT"/>
    <property type="match status" value="1"/>
</dbReference>
<dbReference type="InterPro" id="IPR008242">
    <property type="entry name" value="Chor_mutase/pphenate_deHydtase"/>
</dbReference>
<dbReference type="InterPro" id="IPR001086">
    <property type="entry name" value="Preph_deHydtase"/>
</dbReference>
<dbReference type="InterPro" id="IPR045865">
    <property type="entry name" value="ACT-like_dom_sf"/>
</dbReference>
<dbReference type="EMBL" id="VDHJ01000014">
    <property type="protein sequence ID" value="TNL95602.1"/>
    <property type="molecule type" value="Genomic_DNA"/>
</dbReference>
<evidence type="ECO:0000256" key="2">
    <source>
        <dbReference type="ARBA" id="ARBA00013147"/>
    </source>
</evidence>
<dbReference type="SUPFAM" id="SSF55021">
    <property type="entry name" value="ACT-like"/>
    <property type="match status" value="1"/>
</dbReference>
<feature type="domain" description="Prephenate dehydratase" evidence="10">
    <location>
        <begin position="4"/>
        <end position="187"/>
    </location>
</feature>
<dbReference type="GO" id="GO:0004664">
    <property type="term" value="F:prephenate dehydratase activity"/>
    <property type="evidence" value="ECO:0007669"/>
    <property type="project" value="UniProtKB-EC"/>
</dbReference>
<evidence type="ECO:0000259" key="11">
    <source>
        <dbReference type="PROSITE" id="PS51671"/>
    </source>
</evidence>
<protein>
    <recommendedName>
        <fullName evidence="3">Prephenate dehydratase</fullName>
        <ecNumber evidence="2">4.2.1.51</ecNumber>
    </recommendedName>
</protein>
<evidence type="ECO:0000256" key="7">
    <source>
        <dbReference type="ARBA" id="ARBA00023239"/>
    </source>
</evidence>
<dbReference type="PROSITE" id="PS00857">
    <property type="entry name" value="PREPHENATE_DEHYDR_1"/>
    <property type="match status" value="1"/>
</dbReference>
<dbReference type="OrthoDB" id="9802281at2"/>
<keyword evidence="6" id="KW-0584">Phenylalanine biosynthesis</keyword>
<evidence type="ECO:0000256" key="9">
    <source>
        <dbReference type="PIRSR" id="PIRSR001500-2"/>
    </source>
</evidence>
<dbReference type="GO" id="GO:0009094">
    <property type="term" value="P:L-phenylalanine biosynthetic process"/>
    <property type="evidence" value="ECO:0007669"/>
    <property type="project" value="UniProtKB-UniPathway"/>
</dbReference>
<name>A0A5C4U3M1_9CORY</name>
<dbReference type="InterPro" id="IPR002912">
    <property type="entry name" value="ACT_dom"/>
</dbReference>
<organism evidence="12 13">
    <name type="scientific">Corynebacterium tapiri</name>
    <dbReference type="NCBI Taxonomy" id="1448266"/>
    <lineage>
        <taxon>Bacteria</taxon>
        <taxon>Bacillati</taxon>
        <taxon>Actinomycetota</taxon>
        <taxon>Actinomycetes</taxon>
        <taxon>Mycobacteriales</taxon>
        <taxon>Corynebacteriaceae</taxon>
        <taxon>Corynebacterium</taxon>
    </lineage>
</organism>
<dbReference type="Gene3D" id="3.40.190.10">
    <property type="entry name" value="Periplasmic binding protein-like II"/>
    <property type="match status" value="2"/>
</dbReference>
<keyword evidence="4" id="KW-0028">Amino-acid biosynthesis</keyword>
<feature type="domain" description="ACT" evidence="11">
    <location>
        <begin position="201"/>
        <end position="287"/>
    </location>
</feature>
<dbReference type="EC" id="4.2.1.51" evidence="2"/>
<dbReference type="AlphaFoldDB" id="A0A5C4U3M1"/>
<comment type="catalytic activity">
    <reaction evidence="8">
        <text>prephenate + H(+) = 3-phenylpyruvate + CO2 + H2O</text>
        <dbReference type="Rhea" id="RHEA:21648"/>
        <dbReference type="ChEBI" id="CHEBI:15377"/>
        <dbReference type="ChEBI" id="CHEBI:15378"/>
        <dbReference type="ChEBI" id="CHEBI:16526"/>
        <dbReference type="ChEBI" id="CHEBI:18005"/>
        <dbReference type="ChEBI" id="CHEBI:29934"/>
        <dbReference type="EC" id="4.2.1.51"/>
    </reaction>
</comment>
<evidence type="ECO:0000256" key="6">
    <source>
        <dbReference type="ARBA" id="ARBA00023222"/>
    </source>
</evidence>
<dbReference type="RefSeq" id="WP_139466293.1">
    <property type="nucleotide sequence ID" value="NZ_VDHJ01000014.1"/>
</dbReference>
<evidence type="ECO:0000256" key="8">
    <source>
        <dbReference type="ARBA" id="ARBA00047848"/>
    </source>
</evidence>
<dbReference type="PIRSF" id="PIRSF001500">
    <property type="entry name" value="Chor_mut_pdt_Ppr"/>
    <property type="match status" value="1"/>
</dbReference>
<proteinExistence type="predicted"/>
<dbReference type="GO" id="GO:0005737">
    <property type="term" value="C:cytoplasm"/>
    <property type="evidence" value="ECO:0007669"/>
    <property type="project" value="TreeGrafter"/>
</dbReference>
<evidence type="ECO:0000313" key="12">
    <source>
        <dbReference type="EMBL" id="TNL95602.1"/>
    </source>
</evidence>
<dbReference type="Pfam" id="PF00800">
    <property type="entry name" value="PDT"/>
    <property type="match status" value="1"/>
</dbReference>
<evidence type="ECO:0000256" key="3">
    <source>
        <dbReference type="ARBA" id="ARBA00021872"/>
    </source>
</evidence>
<accession>A0A5C4U3M1</accession>
<comment type="pathway">
    <text evidence="1">Amino-acid biosynthesis; L-phenylalanine biosynthesis; phenylpyruvate from prephenate: step 1/1.</text>
</comment>
<dbReference type="PANTHER" id="PTHR21022">
    <property type="entry name" value="PREPHENATE DEHYDRATASE P PROTEIN"/>
    <property type="match status" value="1"/>
</dbReference>
<evidence type="ECO:0000259" key="10">
    <source>
        <dbReference type="PROSITE" id="PS51171"/>
    </source>
</evidence>
<dbReference type="UniPathway" id="UPA00121">
    <property type="reaction ID" value="UER00345"/>
</dbReference>
<dbReference type="Gene3D" id="3.30.70.260">
    <property type="match status" value="1"/>
</dbReference>
<evidence type="ECO:0000313" key="13">
    <source>
        <dbReference type="Proteomes" id="UP000312032"/>
    </source>
</evidence>